<keyword evidence="6" id="KW-1185">Reference proteome</keyword>
<dbReference type="GO" id="GO:0005886">
    <property type="term" value="C:plasma membrane"/>
    <property type="evidence" value="ECO:0007669"/>
    <property type="project" value="TreeGrafter"/>
</dbReference>
<sequence>MADNPRVFLDIAVSFRMFGRIVIELFADTNPLTAENFRALCTGEKGIGEAGILSMANNAGNPNRSQFLIHTKEAPDYDELEEHVAFGQVVSGFEVISIVEKMFANEFLNPSEPVIIADCGQIFPE</sequence>
<dbReference type="PROSITE" id="PS50072">
    <property type="entry name" value="CSA_PPIASE_2"/>
    <property type="match status" value="1"/>
</dbReference>
<dbReference type="PIRSF" id="PIRSF001467">
    <property type="entry name" value="Peptidylpro_ismrse"/>
    <property type="match status" value="1"/>
</dbReference>
<dbReference type="GeneID" id="108838270"/>
<evidence type="ECO:0000256" key="1">
    <source>
        <dbReference type="ARBA" id="ARBA00007365"/>
    </source>
</evidence>
<proteinExistence type="inferred from homology"/>
<dbReference type="PANTHER" id="PTHR11071:SF561">
    <property type="entry name" value="PEPTIDYL-PROLYL CIS-TRANS ISOMERASE D-RELATED"/>
    <property type="match status" value="1"/>
</dbReference>
<evidence type="ECO:0000256" key="4">
    <source>
        <dbReference type="ARBA" id="ARBA00023235"/>
    </source>
</evidence>
<dbReference type="InterPro" id="IPR024936">
    <property type="entry name" value="Cyclophilin-type_PPIase"/>
</dbReference>
<dbReference type="Gene3D" id="2.40.100.10">
    <property type="entry name" value="Cyclophilin-like"/>
    <property type="match status" value="2"/>
</dbReference>
<evidence type="ECO:0000313" key="6">
    <source>
        <dbReference type="Proteomes" id="UP000504610"/>
    </source>
</evidence>
<dbReference type="PANTHER" id="PTHR11071">
    <property type="entry name" value="PEPTIDYL-PROLYL CIS-TRANS ISOMERASE"/>
    <property type="match status" value="1"/>
</dbReference>
<dbReference type="EC" id="5.2.1.8" evidence="2"/>
<dbReference type="GO" id="GO:0005829">
    <property type="term" value="C:cytosol"/>
    <property type="evidence" value="ECO:0007669"/>
    <property type="project" value="TreeGrafter"/>
</dbReference>
<dbReference type="GO" id="GO:0003755">
    <property type="term" value="F:peptidyl-prolyl cis-trans isomerase activity"/>
    <property type="evidence" value="ECO:0007669"/>
    <property type="project" value="UniProtKB-KW"/>
</dbReference>
<evidence type="ECO:0000259" key="5">
    <source>
        <dbReference type="PROSITE" id="PS50072"/>
    </source>
</evidence>
<accession>A0A6J0M518</accession>
<organism evidence="6 7">
    <name type="scientific">Raphanus sativus</name>
    <name type="common">Radish</name>
    <name type="synonym">Raphanus raphanistrum var. sativus</name>
    <dbReference type="NCBI Taxonomy" id="3726"/>
    <lineage>
        <taxon>Eukaryota</taxon>
        <taxon>Viridiplantae</taxon>
        <taxon>Streptophyta</taxon>
        <taxon>Embryophyta</taxon>
        <taxon>Tracheophyta</taxon>
        <taxon>Spermatophyta</taxon>
        <taxon>Magnoliopsida</taxon>
        <taxon>eudicotyledons</taxon>
        <taxon>Gunneridae</taxon>
        <taxon>Pentapetalae</taxon>
        <taxon>rosids</taxon>
        <taxon>malvids</taxon>
        <taxon>Brassicales</taxon>
        <taxon>Brassicaceae</taxon>
        <taxon>Brassiceae</taxon>
        <taxon>Raphanus</taxon>
    </lineage>
</organism>
<keyword evidence="4 7" id="KW-0413">Isomerase</keyword>
<feature type="domain" description="PPIase cyclophilin-type" evidence="5">
    <location>
        <begin position="8"/>
        <end position="121"/>
    </location>
</feature>
<reference evidence="7" key="2">
    <citation type="submission" date="2025-08" db="UniProtKB">
        <authorList>
            <consortium name="RefSeq"/>
        </authorList>
    </citation>
    <scope>IDENTIFICATION</scope>
    <source>
        <tissue evidence="7">Leaf</tissue>
    </source>
</reference>
<dbReference type="KEGG" id="rsz:108838270"/>
<keyword evidence="3" id="KW-0697">Rotamase</keyword>
<dbReference type="SUPFAM" id="SSF50891">
    <property type="entry name" value="Cyclophilin-like"/>
    <property type="match status" value="1"/>
</dbReference>
<dbReference type="Pfam" id="PF00160">
    <property type="entry name" value="Pro_isomerase"/>
    <property type="match status" value="2"/>
</dbReference>
<dbReference type="Proteomes" id="UP000504610">
    <property type="component" value="Chromosome 2"/>
</dbReference>
<evidence type="ECO:0000256" key="3">
    <source>
        <dbReference type="ARBA" id="ARBA00023110"/>
    </source>
</evidence>
<dbReference type="InterPro" id="IPR029000">
    <property type="entry name" value="Cyclophilin-like_dom_sf"/>
</dbReference>
<dbReference type="InterPro" id="IPR002130">
    <property type="entry name" value="Cyclophilin-type_PPIase_dom"/>
</dbReference>
<dbReference type="AlphaFoldDB" id="A0A6J0M518"/>
<reference evidence="6" key="1">
    <citation type="journal article" date="2019" name="Database">
        <title>The radish genome database (RadishGD): an integrated information resource for radish genomics.</title>
        <authorList>
            <person name="Yu H.J."/>
            <person name="Baek S."/>
            <person name="Lee Y.J."/>
            <person name="Cho A."/>
            <person name="Mun J.H."/>
        </authorList>
    </citation>
    <scope>NUCLEOTIDE SEQUENCE [LARGE SCALE GENOMIC DNA]</scope>
    <source>
        <strain evidence="6">cv. WK10039</strain>
    </source>
</reference>
<dbReference type="GO" id="GO:0006457">
    <property type="term" value="P:protein folding"/>
    <property type="evidence" value="ECO:0007669"/>
    <property type="project" value="TreeGrafter"/>
</dbReference>
<name>A0A6J0M518_RAPSA</name>
<evidence type="ECO:0000256" key="2">
    <source>
        <dbReference type="ARBA" id="ARBA00013194"/>
    </source>
</evidence>
<dbReference type="GO" id="GO:0016018">
    <property type="term" value="F:cyclosporin A binding"/>
    <property type="evidence" value="ECO:0007669"/>
    <property type="project" value="TreeGrafter"/>
</dbReference>
<evidence type="ECO:0000313" key="7">
    <source>
        <dbReference type="RefSeq" id="XP_018466736.1"/>
    </source>
</evidence>
<protein>
    <recommendedName>
        <fullName evidence="2">peptidylprolyl isomerase</fullName>
        <ecNumber evidence="2">5.2.1.8</ecNumber>
    </recommendedName>
</protein>
<comment type="similarity">
    <text evidence="1">Belongs to the cyclophilin-type PPIase family.</text>
</comment>
<dbReference type="RefSeq" id="XP_018466736.1">
    <property type="nucleotide sequence ID" value="XM_018611234.1"/>
</dbReference>
<dbReference type="OrthoDB" id="1935956at2759"/>
<gene>
    <name evidence="7" type="primary">LOC108838270</name>
</gene>